<dbReference type="AlphaFoldDB" id="A0A9D1WR76"/>
<evidence type="ECO:0000256" key="4">
    <source>
        <dbReference type="ARBA" id="ARBA00022692"/>
    </source>
</evidence>
<gene>
    <name evidence="10" type="ORF">H9736_05125</name>
</gene>
<dbReference type="Pfam" id="PF21082">
    <property type="entry name" value="MS_channel_3rd"/>
    <property type="match status" value="1"/>
</dbReference>
<dbReference type="Proteomes" id="UP000886800">
    <property type="component" value="Unassembled WGS sequence"/>
</dbReference>
<evidence type="ECO:0000313" key="10">
    <source>
        <dbReference type="EMBL" id="HIX65614.1"/>
    </source>
</evidence>
<comment type="caution">
    <text evidence="10">The sequence shown here is derived from an EMBL/GenBank/DDBJ whole genome shotgun (WGS) entry which is preliminary data.</text>
</comment>
<dbReference type="InterPro" id="IPR010920">
    <property type="entry name" value="LSM_dom_sf"/>
</dbReference>
<dbReference type="Pfam" id="PF00924">
    <property type="entry name" value="MS_channel_2nd"/>
    <property type="match status" value="1"/>
</dbReference>
<comment type="similarity">
    <text evidence="2">Belongs to the MscS (TC 1.A.23) family.</text>
</comment>
<evidence type="ECO:0000313" key="11">
    <source>
        <dbReference type="Proteomes" id="UP000886800"/>
    </source>
</evidence>
<reference evidence="10" key="2">
    <citation type="submission" date="2021-04" db="EMBL/GenBank/DDBJ databases">
        <authorList>
            <person name="Gilroy R."/>
        </authorList>
    </citation>
    <scope>NUCLEOTIDE SEQUENCE</scope>
    <source>
        <strain evidence="10">CHK188-5543</strain>
    </source>
</reference>
<accession>A0A9D1WR76</accession>
<feature type="transmembrane region" description="Helical" evidence="7">
    <location>
        <begin position="113"/>
        <end position="132"/>
    </location>
</feature>
<feature type="domain" description="Mechanosensitive ion channel MscS C-terminal" evidence="9">
    <location>
        <begin position="201"/>
        <end position="286"/>
    </location>
</feature>
<dbReference type="PANTHER" id="PTHR30460">
    <property type="entry name" value="MODERATE CONDUCTANCE MECHANOSENSITIVE CHANNEL YBIO"/>
    <property type="match status" value="1"/>
</dbReference>
<sequence>MFCRTLLAAGIGEEFFSHFQNWLAYLESHLGRLLWNICVILAILAAAKLLLAIFSKCTDRMMKSPRYHQSERQGKRIDTMMTLMRSVARYAIYCVAALMIFSQLGFGTVLQNLLVTAGIGSIAIGFGAQSLVKDVVTGLFMMFENQFAVGDYIKTGDVEGTVEATAMRVTYVRVFTGQQVIIPNGLITQVTNYSRGNALAVVVIATPYEEDSRRMMGVIQQAAQEYADAHPDLVEEAPRVQGIVELAGSSVNIRLVCKTKPMAYWEVERGLRLAVKERFDQLGISFPYPHLVAVQEGQPQQATAPAEK</sequence>
<dbReference type="InterPro" id="IPR011066">
    <property type="entry name" value="MscS_channel_C_sf"/>
</dbReference>
<proteinExistence type="inferred from homology"/>
<dbReference type="InterPro" id="IPR011014">
    <property type="entry name" value="MscS_channel_TM-2"/>
</dbReference>
<keyword evidence="6 7" id="KW-0472">Membrane</keyword>
<dbReference type="SUPFAM" id="SSF82689">
    <property type="entry name" value="Mechanosensitive channel protein MscS (YggB), C-terminal domain"/>
    <property type="match status" value="1"/>
</dbReference>
<dbReference type="SUPFAM" id="SSF82861">
    <property type="entry name" value="Mechanosensitive channel protein MscS (YggB), transmembrane region"/>
    <property type="match status" value="1"/>
</dbReference>
<keyword evidence="3" id="KW-1003">Cell membrane</keyword>
<evidence type="ECO:0000259" key="9">
    <source>
        <dbReference type="Pfam" id="PF21082"/>
    </source>
</evidence>
<evidence type="ECO:0000256" key="7">
    <source>
        <dbReference type="SAM" id="Phobius"/>
    </source>
</evidence>
<keyword evidence="5 7" id="KW-1133">Transmembrane helix</keyword>
<comment type="subcellular location">
    <subcellularLocation>
        <location evidence="1">Cell membrane</location>
        <topology evidence="1">Multi-pass membrane protein</topology>
    </subcellularLocation>
</comment>
<evidence type="ECO:0000256" key="2">
    <source>
        <dbReference type="ARBA" id="ARBA00008017"/>
    </source>
</evidence>
<reference evidence="10" key="1">
    <citation type="journal article" date="2021" name="PeerJ">
        <title>Extensive microbial diversity within the chicken gut microbiome revealed by metagenomics and culture.</title>
        <authorList>
            <person name="Gilroy R."/>
            <person name="Ravi A."/>
            <person name="Getino M."/>
            <person name="Pursley I."/>
            <person name="Horton D.L."/>
            <person name="Alikhan N.F."/>
            <person name="Baker D."/>
            <person name="Gharbi K."/>
            <person name="Hall N."/>
            <person name="Watson M."/>
            <person name="Adriaenssens E.M."/>
            <person name="Foster-Nyarko E."/>
            <person name="Jarju S."/>
            <person name="Secka A."/>
            <person name="Antonio M."/>
            <person name="Oren A."/>
            <person name="Chaudhuri R.R."/>
            <person name="La Ragione R."/>
            <person name="Hildebrand F."/>
            <person name="Pallen M.J."/>
        </authorList>
    </citation>
    <scope>NUCLEOTIDE SEQUENCE</scope>
    <source>
        <strain evidence="10">CHK188-5543</strain>
    </source>
</reference>
<dbReference type="InterPro" id="IPR006685">
    <property type="entry name" value="MscS_channel_2nd"/>
</dbReference>
<evidence type="ECO:0000256" key="1">
    <source>
        <dbReference type="ARBA" id="ARBA00004651"/>
    </source>
</evidence>
<dbReference type="PANTHER" id="PTHR30460:SF0">
    <property type="entry name" value="MODERATE CONDUCTANCE MECHANOSENSITIVE CHANNEL YBIO"/>
    <property type="match status" value="1"/>
</dbReference>
<feature type="transmembrane region" description="Helical" evidence="7">
    <location>
        <begin position="90"/>
        <end position="107"/>
    </location>
</feature>
<keyword evidence="4 7" id="KW-0812">Transmembrane</keyword>
<feature type="transmembrane region" description="Helical" evidence="7">
    <location>
        <begin position="33"/>
        <end position="54"/>
    </location>
</feature>
<dbReference type="InterPro" id="IPR049278">
    <property type="entry name" value="MS_channel_C"/>
</dbReference>
<dbReference type="Gene3D" id="2.30.30.60">
    <property type="match status" value="1"/>
</dbReference>
<protein>
    <submittedName>
        <fullName evidence="10">Mechanosensitive ion channel family protein</fullName>
    </submittedName>
</protein>
<dbReference type="Gene3D" id="1.10.287.1260">
    <property type="match status" value="1"/>
</dbReference>
<dbReference type="InterPro" id="IPR045276">
    <property type="entry name" value="YbiO_bact"/>
</dbReference>
<name>A0A9D1WR76_9FIRM</name>
<dbReference type="Gene3D" id="3.30.70.100">
    <property type="match status" value="1"/>
</dbReference>
<evidence type="ECO:0000256" key="6">
    <source>
        <dbReference type="ARBA" id="ARBA00023136"/>
    </source>
</evidence>
<dbReference type="InterPro" id="IPR023408">
    <property type="entry name" value="MscS_beta-dom_sf"/>
</dbReference>
<dbReference type="GO" id="GO:0005886">
    <property type="term" value="C:plasma membrane"/>
    <property type="evidence" value="ECO:0007669"/>
    <property type="project" value="UniProtKB-SubCell"/>
</dbReference>
<dbReference type="GO" id="GO:0008381">
    <property type="term" value="F:mechanosensitive monoatomic ion channel activity"/>
    <property type="evidence" value="ECO:0007669"/>
    <property type="project" value="InterPro"/>
</dbReference>
<evidence type="ECO:0000256" key="3">
    <source>
        <dbReference type="ARBA" id="ARBA00022475"/>
    </source>
</evidence>
<dbReference type="SUPFAM" id="SSF50182">
    <property type="entry name" value="Sm-like ribonucleoproteins"/>
    <property type="match status" value="1"/>
</dbReference>
<evidence type="ECO:0000256" key="5">
    <source>
        <dbReference type="ARBA" id="ARBA00022989"/>
    </source>
</evidence>
<evidence type="ECO:0000259" key="8">
    <source>
        <dbReference type="Pfam" id="PF00924"/>
    </source>
</evidence>
<dbReference type="EMBL" id="DXES01000117">
    <property type="protein sequence ID" value="HIX65614.1"/>
    <property type="molecule type" value="Genomic_DNA"/>
</dbReference>
<feature type="domain" description="Mechanosensitive ion channel MscS" evidence="8">
    <location>
        <begin position="131"/>
        <end position="195"/>
    </location>
</feature>
<organism evidence="10 11">
    <name type="scientific">Candidatus Anaerotruncus excrementipullorum</name>
    <dbReference type="NCBI Taxonomy" id="2838465"/>
    <lineage>
        <taxon>Bacteria</taxon>
        <taxon>Bacillati</taxon>
        <taxon>Bacillota</taxon>
        <taxon>Clostridia</taxon>
        <taxon>Eubacteriales</taxon>
        <taxon>Oscillospiraceae</taxon>
        <taxon>Anaerotruncus</taxon>
    </lineage>
</organism>